<accession>Q6MQ76</accession>
<dbReference type="GO" id="GO:0003677">
    <property type="term" value="F:DNA binding"/>
    <property type="evidence" value="ECO:0007669"/>
    <property type="project" value="InterPro"/>
</dbReference>
<dbReference type="GO" id="GO:0006313">
    <property type="term" value="P:DNA transposition"/>
    <property type="evidence" value="ECO:0007669"/>
    <property type="project" value="InterPro"/>
</dbReference>
<protein>
    <submittedName>
        <fullName evidence="2">Putative transposase</fullName>
    </submittedName>
</protein>
<dbReference type="SUPFAM" id="SSF143422">
    <property type="entry name" value="Transposase IS200-like"/>
    <property type="match status" value="1"/>
</dbReference>
<dbReference type="HOGENOM" id="CLU_1264870_0_0_7"/>
<name>Q6MQ76_BDEBA</name>
<dbReference type="PANTHER" id="PTHR34322:SF2">
    <property type="entry name" value="TRANSPOSASE IS200-LIKE DOMAIN-CONTAINING PROTEIN"/>
    <property type="match status" value="1"/>
</dbReference>
<dbReference type="Pfam" id="PF01797">
    <property type="entry name" value="Y1_Tnp"/>
    <property type="match status" value="1"/>
</dbReference>
<dbReference type="GO" id="GO:0004803">
    <property type="term" value="F:transposase activity"/>
    <property type="evidence" value="ECO:0007669"/>
    <property type="project" value="InterPro"/>
</dbReference>
<keyword evidence="3" id="KW-1185">Reference proteome</keyword>
<dbReference type="SMART" id="SM01321">
    <property type="entry name" value="Y1_Tnp"/>
    <property type="match status" value="1"/>
</dbReference>
<dbReference type="eggNOG" id="COG1943">
    <property type="taxonomic scope" value="Bacteria"/>
</dbReference>
<dbReference type="InterPro" id="IPR002686">
    <property type="entry name" value="Transposase_17"/>
</dbReference>
<dbReference type="Proteomes" id="UP000008080">
    <property type="component" value="Chromosome"/>
</dbReference>
<organism evidence="2 3">
    <name type="scientific">Bdellovibrio bacteriovorus (strain ATCC 15356 / DSM 50701 / NCIMB 9529 / HD100)</name>
    <dbReference type="NCBI Taxonomy" id="264462"/>
    <lineage>
        <taxon>Bacteria</taxon>
        <taxon>Pseudomonadati</taxon>
        <taxon>Bdellovibrionota</taxon>
        <taxon>Bdellovibrionia</taxon>
        <taxon>Bdellovibrionales</taxon>
        <taxon>Pseudobdellovibrionaceae</taxon>
        <taxon>Bdellovibrio</taxon>
    </lineage>
</organism>
<dbReference type="KEGG" id="bba:Bd0605"/>
<proteinExistence type="predicted"/>
<dbReference type="AlphaFoldDB" id="Q6MQ76"/>
<dbReference type="STRING" id="264462.Bd0605"/>
<evidence type="ECO:0000313" key="3">
    <source>
        <dbReference type="Proteomes" id="UP000008080"/>
    </source>
</evidence>
<dbReference type="EMBL" id="BX842647">
    <property type="protein sequence ID" value="CAE78571.1"/>
    <property type="molecule type" value="Genomic_DNA"/>
</dbReference>
<dbReference type="InterPro" id="IPR036515">
    <property type="entry name" value="Transposase_17_sf"/>
</dbReference>
<dbReference type="Gene3D" id="3.30.70.1290">
    <property type="entry name" value="Transposase IS200-like"/>
    <property type="match status" value="1"/>
</dbReference>
<sequence>MNDYLCMGRNRFICHTELPYHITARCINRDWFSVEPENVWRVMTTHLHFIHLAFEIRIHAFVLMSNHFHLIASAPNGNLSEAMRFFMSESGRDLRTFSNRINVTYGSRFHRSLLSNQLYYQHAYKYLYRNPVMAGLCERVEDYRYSTLRSLLGLEKMEVPICDDTHWETWGSRFATLEWLNTDTGHEDWEKIQKGLRRSVFKISPYKSRPSHLEVDAL</sequence>
<evidence type="ECO:0000313" key="2">
    <source>
        <dbReference type="EMBL" id="CAE78571.1"/>
    </source>
</evidence>
<dbReference type="PANTHER" id="PTHR34322">
    <property type="entry name" value="TRANSPOSASE, Y1_TNP DOMAIN-CONTAINING"/>
    <property type="match status" value="1"/>
</dbReference>
<evidence type="ECO:0000259" key="1">
    <source>
        <dbReference type="SMART" id="SM01321"/>
    </source>
</evidence>
<gene>
    <name evidence="2" type="ordered locus">Bd0605</name>
</gene>
<feature type="domain" description="Transposase IS200-like" evidence="1">
    <location>
        <begin position="15"/>
        <end position="130"/>
    </location>
</feature>
<reference evidence="2 3" key="1">
    <citation type="journal article" date="2004" name="Science">
        <title>A predator unmasked: life cycle of Bdellovibrio bacteriovorus from a genomic perspective.</title>
        <authorList>
            <person name="Rendulic S."/>
            <person name="Jagtap P."/>
            <person name="Rosinus A."/>
            <person name="Eppinger M."/>
            <person name="Baar C."/>
            <person name="Lanz C."/>
            <person name="Keller H."/>
            <person name="Lambert C."/>
            <person name="Evans K.J."/>
            <person name="Goesmann A."/>
            <person name="Meyer F."/>
            <person name="Sockett R.E."/>
            <person name="Schuster S.C."/>
        </authorList>
    </citation>
    <scope>NUCLEOTIDE SEQUENCE [LARGE SCALE GENOMIC DNA]</scope>
    <source>
        <strain evidence="3">ATCC 15356 / DSM 50701 / NCIMB 9529 / HD100</strain>
    </source>
</reference>